<name>A0A4U1J7S4_9BACT</name>
<feature type="region of interest" description="Disordered" evidence="1">
    <location>
        <begin position="65"/>
        <end position="107"/>
    </location>
</feature>
<reference evidence="2 3" key="1">
    <citation type="submission" date="2019-04" db="EMBL/GenBank/DDBJ databases">
        <authorList>
            <person name="Li Y."/>
            <person name="Wang J."/>
        </authorList>
    </citation>
    <scope>NUCLEOTIDE SEQUENCE [LARGE SCALE GENOMIC DNA]</scope>
    <source>
        <strain evidence="2 3">DSM 14668</strain>
    </source>
</reference>
<evidence type="ECO:0000313" key="3">
    <source>
        <dbReference type="Proteomes" id="UP000309215"/>
    </source>
</evidence>
<organism evidence="2 3">
    <name type="scientific">Polyangium fumosum</name>
    <dbReference type="NCBI Taxonomy" id="889272"/>
    <lineage>
        <taxon>Bacteria</taxon>
        <taxon>Pseudomonadati</taxon>
        <taxon>Myxococcota</taxon>
        <taxon>Polyangia</taxon>
        <taxon>Polyangiales</taxon>
        <taxon>Polyangiaceae</taxon>
        <taxon>Polyangium</taxon>
    </lineage>
</organism>
<dbReference type="OrthoDB" id="5530242at2"/>
<sequence length="107" mass="11767">MIIVTCVPPPGYDSYRCGWREEERDGRKVRIGLCWKAGATELPDDALTREQIEMLKRDPGKRITVRELPGVEHGREARGKASPEAKGKASKESGEEKGPSMAATGET</sequence>
<keyword evidence="3" id="KW-1185">Reference proteome</keyword>
<dbReference type="AlphaFoldDB" id="A0A4U1J7S4"/>
<proteinExistence type="predicted"/>
<evidence type="ECO:0000256" key="1">
    <source>
        <dbReference type="SAM" id="MobiDB-lite"/>
    </source>
</evidence>
<comment type="caution">
    <text evidence="2">The sequence shown here is derived from an EMBL/GenBank/DDBJ whole genome shotgun (WGS) entry which is preliminary data.</text>
</comment>
<dbReference type="EMBL" id="SSMQ01000029">
    <property type="protein sequence ID" value="TKD03439.1"/>
    <property type="molecule type" value="Genomic_DNA"/>
</dbReference>
<accession>A0A4U1J7S4</accession>
<dbReference type="Proteomes" id="UP000309215">
    <property type="component" value="Unassembled WGS sequence"/>
</dbReference>
<feature type="compositionally biased region" description="Basic and acidic residues" evidence="1">
    <location>
        <begin position="65"/>
        <end position="98"/>
    </location>
</feature>
<dbReference type="RefSeq" id="WP_136931791.1">
    <property type="nucleotide sequence ID" value="NZ_SSMQ01000029.1"/>
</dbReference>
<evidence type="ECO:0000313" key="2">
    <source>
        <dbReference type="EMBL" id="TKD03439.1"/>
    </source>
</evidence>
<protein>
    <submittedName>
        <fullName evidence="2">Uncharacterized protein</fullName>
    </submittedName>
</protein>
<gene>
    <name evidence="2" type="ORF">E8A74_26105</name>
</gene>